<keyword evidence="8 10" id="KW-0675">Receptor</keyword>
<evidence type="ECO:0000256" key="1">
    <source>
        <dbReference type="ARBA" id="ARBA00004651"/>
    </source>
</evidence>
<dbReference type="InterPro" id="IPR004117">
    <property type="entry name" value="7tm6_olfct_rcpt"/>
</dbReference>
<dbReference type="PROSITE" id="PS51257">
    <property type="entry name" value="PROKAR_LIPOPROTEIN"/>
    <property type="match status" value="1"/>
</dbReference>
<dbReference type="GO" id="GO:0007165">
    <property type="term" value="P:signal transduction"/>
    <property type="evidence" value="ECO:0007669"/>
    <property type="project" value="UniProtKB-KW"/>
</dbReference>
<feature type="transmembrane region" description="Helical" evidence="10">
    <location>
        <begin position="241"/>
        <end position="261"/>
    </location>
</feature>
<gene>
    <name evidence="11" type="ORF">PUN28_011233</name>
</gene>
<comment type="caution">
    <text evidence="11">The sequence shown here is derived from an EMBL/GenBank/DDBJ whole genome shotgun (WGS) entry which is preliminary data.</text>
</comment>
<protein>
    <recommendedName>
        <fullName evidence="10">Odorant receptor</fullName>
    </recommendedName>
</protein>
<evidence type="ECO:0000256" key="3">
    <source>
        <dbReference type="ARBA" id="ARBA00022606"/>
    </source>
</evidence>
<feature type="transmembrane region" description="Helical" evidence="10">
    <location>
        <begin position="26"/>
        <end position="45"/>
    </location>
</feature>
<evidence type="ECO:0000256" key="4">
    <source>
        <dbReference type="ARBA" id="ARBA00022692"/>
    </source>
</evidence>
<evidence type="ECO:0000256" key="6">
    <source>
        <dbReference type="ARBA" id="ARBA00022989"/>
    </source>
</evidence>
<dbReference type="PANTHER" id="PTHR21137:SF35">
    <property type="entry name" value="ODORANT RECEPTOR 19A-RELATED"/>
    <property type="match status" value="1"/>
</dbReference>
<evidence type="ECO:0000256" key="7">
    <source>
        <dbReference type="ARBA" id="ARBA00023136"/>
    </source>
</evidence>
<accession>A0AAW2FMJ8</accession>
<keyword evidence="7 10" id="KW-0472">Membrane</keyword>
<keyword evidence="3 10" id="KW-0716">Sensory transduction</keyword>
<evidence type="ECO:0000256" key="8">
    <source>
        <dbReference type="ARBA" id="ARBA00023170"/>
    </source>
</evidence>
<dbReference type="Proteomes" id="UP001430953">
    <property type="component" value="Unassembled WGS sequence"/>
</dbReference>
<name>A0AAW2FMJ8_9HYME</name>
<feature type="transmembrane region" description="Helical" evidence="10">
    <location>
        <begin position="273"/>
        <end position="293"/>
    </location>
</feature>
<dbReference type="GO" id="GO:0005886">
    <property type="term" value="C:plasma membrane"/>
    <property type="evidence" value="ECO:0007669"/>
    <property type="project" value="UniProtKB-SubCell"/>
</dbReference>
<evidence type="ECO:0000256" key="10">
    <source>
        <dbReference type="RuleBase" id="RU351113"/>
    </source>
</evidence>
<keyword evidence="9 10" id="KW-0807">Transducer</keyword>
<dbReference type="EMBL" id="JADYXP020000010">
    <property type="protein sequence ID" value="KAL0116254.1"/>
    <property type="molecule type" value="Genomic_DNA"/>
</dbReference>
<comment type="subcellular location">
    <subcellularLocation>
        <location evidence="1 10">Cell membrane</location>
        <topology evidence="1 10">Multi-pass membrane protein</topology>
    </subcellularLocation>
</comment>
<dbReference type="PANTHER" id="PTHR21137">
    <property type="entry name" value="ODORANT RECEPTOR"/>
    <property type="match status" value="1"/>
</dbReference>
<evidence type="ECO:0000256" key="2">
    <source>
        <dbReference type="ARBA" id="ARBA00022475"/>
    </source>
</evidence>
<evidence type="ECO:0000256" key="5">
    <source>
        <dbReference type="ARBA" id="ARBA00022725"/>
    </source>
</evidence>
<comment type="similarity">
    <text evidence="10">Belongs to the insect chemoreceptor superfamily. Heteromeric odorant receptor channel (TC 1.A.69) family.</text>
</comment>
<feature type="transmembrane region" description="Helical" evidence="10">
    <location>
        <begin position="124"/>
        <end position="143"/>
    </location>
</feature>
<keyword evidence="5 10" id="KW-0552">Olfaction</keyword>
<proteinExistence type="inferred from homology"/>
<reference evidence="11 12" key="1">
    <citation type="submission" date="2023-03" db="EMBL/GenBank/DDBJ databases">
        <title>High recombination rates correlate with genetic variation in Cardiocondyla obscurior ants.</title>
        <authorList>
            <person name="Errbii M."/>
        </authorList>
    </citation>
    <scope>NUCLEOTIDE SEQUENCE [LARGE SCALE GENOMIC DNA]</scope>
    <source>
        <strain evidence="11">Alpha-2009</strain>
        <tissue evidence="11">Whole body</tissue>
    </source>
</reference>
<evidence type="ECO:0000313" key="12">
    <source>
        <dbReference type="Proteomes" id="UP001430953"/>
    </source>
</evidence>
<evidence type="ECO:0000313" key="11">
    <source>
        <dbReference type="EMBL" id="KAL0116254.1"/>
    </source>
</evidence>
<dbReference type="GO" id="GO:0005549">
    <property type="term" value="F:odorant binding"/>
    <property type="evidence" value="ECO:0007669"/>
    <property type="project" value="InterPro"/>
</dbReference>
<sequence length="368" mass="42122">MPVMKLTLTVLAVAGCWRPPSWTSLLRYMYNIYSSSIILILYTFAMTQIMEMILNADDIDASGDALFNTVISLLACYKAIILRINHGNIILLIDNLVQEPFRPMDLSEIMIREKFDKRITNNTLGFLILVFITAFYMIVLSIFTDLKNGDLLHKAWLPFDRSISALFYLAYVHQLLTLICIGLVHPTCDNLICGLLLHICCQIEILEYRLSNIANHRGNLRDCVRHHIRIFEYAYMLNDNFAKIVPSEFAMITVIMCFNLVNMALKSSDSISYVQNVMAVACTLAPIFYYCWFGNEVKLKSLQLSDSIYNLEWPIFSNNIKKGLLMIMHRATIPIEFTSGDIMPANLDSFVTVLKTSYSLFNVLIHSQ</sequence>
<evidence type="ECO:0000256" key="9">
    <source>
        <dbReference type="ARBA" id="ARBA00023224"/>
    </source>
</evidence>
<keyword evidence="2" id="KW-1003">Cell membrane</keyword>
<organism evidence="11 12">
    <name type="scientific">Cardiocondyla obscurior</name>
    <dbReference type="NCBI Taxonomy" id="286306"/>
    <lineage>
        <taxon>Eukaryota</taxon>
        <taxon>Metazoa</taxon>
        <taxon>Ecdysozoa</taxon>
        <taxon>Arthropoda</taxon>
        <taxon>Hexapoda</taxon>
        <taxon>Insecta</taxon>
        <taxon>Pterygota</taxon>
        <taxon>Neoptera</taxon>
        <taxon>Endopterygota</taxon>
        <taxon>Hymenoptera</taxon>
        <taxon>Apocrita</taxon>
        <taxon>Aculeata</taxon>
        <taxon>Formicoidea</taxon>
        <taxon>Formicidae</taxon>
        <taxon>Myrmicinae</taxon>
        <taxon>Cardiocondyla</taxon>
    </lineage>
</organism>
<keyword evidence="12" id="KW-1185">Reference proteome</keyword>
<keyword evidence="4 10" id="KW-0812">Transmembrane</keyword>
<comment type="caution">
    <text evidence="10">Lacks conserved residue(s) required for the propagation of feature annotation.</text>
</comment>
<feature type="transmembrane region" description="Helical" evidence="10">
    <location>
        <begin position="163"/>
        <end position="184"/>
    </location>
</feature>
<dbReference type="Pfam" id="PF02949">
    <property type="entry name" value="7tm_6"/>
    <property type="match status" value="1"/>
</dbReference>
<keyword evidence="6 10" id="KW-1133">Transmembrane helix</keyword>
<dbReference type="AlphaFoldDB" id="A0AAW2FMJ8"/>
<dbReference type="GO" id="GO:0004984">
    <property type="term" value="F:olfactory receptor activity"/>
    <property type="evidence" value="ECO:0007669"/>
    <property type="project" value="InterPro"/>
</dbReference>